<keyword evidence="2" id="KW-1185">Reference proteome</keyword>
<dbReference type="Proteomes" id="UP000826212">
    <property type="component" value="Chromosome"/>
</dbReference>
<organism evidence="1 2">
    <name type="scientific">Halosquirtibacter laminarini</name>
    <dbReference type="NCBI Taxonomy" id="3374600"/>
    <lineage>
        <taxon>Bacteria</taxon>
        <taxon>Pseudomonadati</taxon>
        <taxon>Bacteroidota</taxon>
        <taxon>Bacteroidia</taxon>
        <taxon>Marinilabiliales</taxon>
        <taxon>Prolixibacteraceae</taxon>
        <taxon>Halosquirtibacter</taxon>
    </lineage>
</organism>
<evidence type="ECO:0000313" key="2">
    <source>
        <dbReference type="Proteomes" id="UP000826212"/>
    </source>
</evidence>
<evidence type="ECO:0000313" key="1">
    <source>
        <dbReference type="EMBL" id="QZE13615.1"/>
    </source>
</evidence>
<accession>A0AC61NDH2</accession>
<proteinExistence type="predicted"/>
<gene>
    <name evidence="1" type="ORF">K4L44_13695</name>
</gene>
<sequence>MSNKKQLECIIVDKCNTSLDGKYLPLATQMADTLQIREDEILSDKDFEMIASGVVYAASIHLSLTEGLMIDDEEIAMAFGISIPQMEEMANHLFQLESLLGASDAEMDRMETEVDLPKETKVEDPEILSSGPLTINRFAVTLTPKQLFVDFLNRMEVSETPLHMEHFRNQSSVYLIDDKEDVHLGAPELFLAPHAENMVQMELTKEFVDSKYWPTGIDMDHLLSWFDYSISIMVTDLHAPNALIHDIEE</sequence>
<protein>
    <submittedName>
        <fullName evidence="1">Uncharacterized protein</fullName>
    </submittedName>
</protein>
<dbReference type="EMBL" id="CP081303">
    <property type="protein sequence ID" value="QZE13615.1"/>
    <property type="molecule type" value="Genomic_DNA"/>
</dbReference>
<reference evidence="1" key="1">
    <citation type="submission" date="2021-08" db="EMBL/GenBank/DDBJ databases">
        <title>Novel anaerobic bacterium isolated from sea squirt in East Sea, Republic of Korea.</title>
        <authorList>
            <person name="Nguyen T.H."/>
            <person name="Li Z."/>
            <person name="Lee Y.-J."/>
            <person name="Ko J."/>
            <person name="Kim S.-G."/>
        </authorList>
    </citation>
    <scope>NUCLEOTIDE SEQUENCE</scope>
    <source>
        <strain evidence="1">KCTC 25031</strain>
    </source>
</reference>
<name>A0AC61NDH2_9BACT</name>